<reference evidence="13 14" key="1">
    <citation type="submission" date="2018-09" db="EMBL/GenBank/DDBJ databases">
        <title>A high-quality reference genome of wild soybean provides a powerful tool to mine soybean genomes.</title>
        <authorList>
            <person name="Xie M."/>
            <person name="Chung C.Y.L."/>
            <person name="Li M.-W."/>
            <person name="Wong F.-L."/>
            <person name="Chan T.-F."/>
            <person name="Lam H.-M."/>
        </authorList>
    </citation>
    <scope>NUCLEOTIDE SEQUENCE [LARGE SCALE GENOMIC DNA]</scope>
    <source>
        <strain evidence="14">cv. W05</strain>
        <tissue evidence="13">Hypocotyl of etiolated seedlings</tissue>
    </source>
</reference>
<feature type="region of interest" description="Disordered" evidence="11">
    <location>
        <begin position="138"/>
        <end position="269"/>
    </location>
</feature>
<dbReference type="Pfam" id="PF00078">
    <property type="entry name" value="RVT_1"/>
    <property type="match status" value="1"/>
</dbReference>
<keyword evidence="7" id="KW-0238">DNA-binding</keyword>
<gene>
    <name evidence="13" type="ORF">D0Y65_034057</name>
</gene>
<dbReference type="InterPro" id="IPR052035">
    <property type="entry name" value="ZnF_BED_domain_contain"/>
</dbReference>
<dbReference type="SMART" id="SM00614">
    <property type="entry name" value="ZnF_BED"/>
    <property type="match status" value="1"/>
</dbReference>
<dbReference type="PANTHER" id="PTHR46481:SF11">
    <property type="entry name" value="ZINC FINGER BED DOMAIN-CONTAINING PROTEIN RICESLEEPER 2-LIKE"/>
    <property type="match status" value="1"/>
</dbReference>
<dbReference type="PANTHER" id="PTHR46481">
    <property type="entry name" value="ZINC FINGER BED DOMAIN-CONTAINING PROTEIN 4"/>
    <property type="match status" value="1"/>
</dbReference>
<comment type="subunit">
    <text evidence="2">Homodimer.</text>
</comment>
<feature type="compositionally biased region" description="Low complexity" evidence="11">
    <location>
        <begin position="222"/>
        <end position="231"/>
    </location>
</feature>
<evidence type="ECO:0000256" key="6">
    <source>
        <dbReference type="ARBA" id="ARBA00023015"/>
    </source>
</evidence>
<sequence>MNEELLQYCQKEIKDLLDKGLIRKNKSPWSCAAFYVNKQAELERDTPRLVINYKPQNQTLQWIRYPIPNNKDLLNRLNSTKIFSKFDMKFGFWKIQIQESDRYKTAFNVPFGQYEWNVMSFEYIKGTSNSLLDYLTRHGSGTRPRENRIEPAPTLTDKNRVDRVRGRVRVFPDNPKRGRGRLLQLSTSQSRRSGGEREAAQERTQRRKVMEDISFSPEGIYPISSPINESPSPSPSPIDQTHSPIQVDLAPSPSPVNVDHTPSPHEDEVNNVEAQGGICRLKSKIWQHFKKIKVNGLDQAECKYCKKLLGGKSKNGTKHLWQHNEICVQYKIFMRGMKGQTFLTPKVVQGKQELGAGTYDAERAREELAKAIIMHEYPLSIVDHLGFRRYSAALQPVFQVPTRNTIKKEIMKIYENERATTLKLLDSLDGRVAITSDMWTSTSQKRGYMAITAHYVDGCWNLQSQILRFIYVPAPHTSDRLCNVLTDCLMDWNIDTKLSTITLDNCTTNDAMIDKIKDKLHLGSLLRDGSLLHMRCCAHILNLIVKDGLEVVKEGVENIRDSVAYWTATPKRKEKFEETAKQLRIPYTKNLALDCPTRWNSTYKMLKIVIGYEDVFCRLKQRESQYTCLPSTLQWQFAKDICGRLKLFNTITELFSSTKHPTANLYFPNICEIKLAIKQWITSPNPMIQQMAKNMMIKFDKYWGVIHNVMGVATVLDPRYKMELLEYYYEKLYEHDSFTQVRGIQQLCYDLVSDYQMKMNKGSFGSNVGDVTGSEVVGDALSEYDRFIIRKKRARSSYVKSELDHYLEEDVLPRAVDFDILMWWKFNGVKYPTLQAIAKDILAIPVSTVASESAFSTGGQVLSPHRSRLQWTTLEALMCARSWLWSAENTGSTSYKVVAECANVMNEMVSDDEGEMMGAASVTNLEE</sequence>
<name>A0A445HPB8_GLYSO</name>
<keyword evidence="3" id="KW-0479">Metal-binding</keyword>
<dbReference type="InterPro" id="IPR003656">
    <property type="entry name" value="Znf_BED"/>
</dbReference>
<proteinExistence type="predicted"/>
<dbReference type="Pfam" id="PF05699">
    <property type="entry name" value="Dimer_Tnp_hAT"/>
    <property type="match status" value="1"/>
</dbReference>
<dbReference type="InterPro" id="IPR025525">
    <property type="entry name" value="hAT-like_transposase_RNase-H"/>
</dbReference>
<dbReference type="GO" id="GO:0046983">
    <property type="term" value="F:protein dimerization activity"/>
    <property type="evidence" value="ECO:0007669"/>
    <property type="project" value="InterPro"/>
</dbReference>
<dbReference type="SUPFAM" id="SSF53098">
    <property type="entry name" value="Ribonuclease H-like"/>
    <property type="match status" value="1"/>
</dbReference>
<feature type="compositionally biased region" description="Low complexity" evidence="11">
    <location>
        <begin position="181"/>
        <end position="192"/>
    </location>
</feature>
<dbReference type="GO" id="GO:0003677">
    <property type="term" value="F:DNA binding"/>
    <property type="evidence" value="ECO:0007669"/>
    <property type="project" value="UniProtKB-KW"/>
</dbReference>
<keyword evidence="5" id="KW-0862">Zinc</keyword>
<feature type="domain" description="BED-type" evidence="12">
    <location>
        <begin position="280"/>
        <end position="323"/>
    </location>
</feature>
<dbReference type="InterPro" id="IPR000477">
    <property type="entry name" value="RT_dom"/>
</dbReference>
<dbReference type="Pfam" id="PF14372">
    <property type="entry name" value="hAT-like_RNase-H"/>
    <property type="match status" value="1"/>
</dbReference>
<evidence type="ECO:0000256" key="5">
    <source>
        <dbReference type="ARBA" id="ARBA00022833"/>
    </source>
</evidence>
<organism evidence="13 14">
    <name type="scientific">Glycine soja</name>
    <name type="common">Wild soybean</name>
    <dbReference type="NCBI Taxonomy" id="3848"/>
    <lineage>
        <taxon>Eukaryota</taxon>
        <taxon>Viridiplantae</taxon>
        <taxon>Streptophyta</taxon>
        <taxon>Embryophyta</taxon>
        <taxon>Tracheophyta</taxon>
        <taxon>Spermatophyta</taxon>
        <taxon>Magnoliopsida</taxon>
        <taxon>eudicotyledons</taxon>
        <taxon>Gunneridae</taxon>
        <taxon>Pentapetalae</taxon>
        <taxon>rosids</taxon>
        <taxon>fabids</taxon>
        <taxon>Fabales</taxon>
        <taxon>Fabaceae</taxon>
        <taxon>Papilionoideae</taxon>
        <taxon>50 kb inversion clade</taxon>
        <taxon>NPAAA clade</taxon>
        <taxon>indigoferoid/millettioid clade</taxon>
        <taxon>Phaseoleae</taxon>
        <taxon>Glycine</taxon>
        <taxon>Glycine subgen. Soja</taxon>
    </lineage>
</organism>
<evidence type="ECO:0000256" key="2">
    <source>
        <dbReference type="ARBA" id="ARBA00011738"/>
    </source>
</evidence>
<evidence type="ECO:0000256" key="11">
    <source>
        <dbReference type="SAM" id="MobiDB-lite"/>
    </source>
</evidence>
<feature type="compositionally biased region" description="Basic and acidic residues" evidence="11">
    <location>
        <begin position="193"/>
        <end position="211"/>
    </location>
</feature>
<evidence type="ECO:0000256" key="10">
    <source>
        <dbReference type="PROSITE-ProRule" id="PRU00027"/>
    </source>
</evidence>
<dbReference type="SUPFAM" id="SSF56672">
    <property type="entry name" value="DNA/RNA polymerases"/>
    <property type="match status" value="1"/>
</dbReference>
<dbReference type="PROSITE" id="PS50808">
    <property type="entry name" value="ZF_BED"/>
    <property type="match status" value="1"/>
</dbReference>
<protein>
    <submittedName>
        <fullName evidence="13">Zinc finger BED domain-containing protein RICESLEEPER 2</fullName>
    </submittedName>
</protein>
<keyword evidence="8" id="KW-0804">Transcription</keyword>
<dbReference type="InterPro" id="IPR012337">
    <property type="entry name" value="RNaseH-like_sf"/>
</dbReference>
<dbReference type="Proteomes" id="UP000289340">
    <property type="component" value="Chromosome 12"/>
</dbReference>
<dbReference type="InterPro" id="IPR036236">
    <property type="entry name" value="Znf_C2H2_sf"/>
</dbReference>
<evidence type="ECO:0000313" key="13">
    <source>
        <dbReference type="EMBL" id="RZB75450.1"/>
    </source>
</evidence>
<keyword evidence="9" id="KW-0539">Nucleus</keyword>
<dbReference type="GO" id="GO:0008270">
    <property type="term" value="F:zinc ion binding"/>
    <property type="evidence" value="ECO:0007669"/>
    <property type="project" value="UniProtKB-KW"/>
</dbReference>
<keyword evidence="4 10" id="KW-0863">Zinc-finger</keyword>
<evidence type="ECO:0000256" key="8">
    <source>
        <dbReference type="ARBA" id="ARBA00023163"/>
    </source>
</evidence>
<evidence type="ECO:0000256" key="9">
    <source>
        <dbReference type="ARBA" id="ARBA00023242"/>
    </source>
</evidence>
<accession>A0A445HPB8</accession>
<dbReference type="Pfam" id="PF02892">
    <property type="entry name" value="zf-BED"/>
    <property type="match status" value="1"/>
</dbReference>
<dbReference type="InterPro" id="IPR008906">
    <property type="entry name" value="HATC_C_dom"/>
</dbReference>
<evidence type="ECO:0000259" key="12">
    <source>
        <dbReference type="PROSITE" id="PS50808"/>
    </source>
</evidence>
<dbReference type="Gene3D" id="3.10.10.10">
    <property type="entry name" value="HIV Type 1 Reverse Transcriptase, subunit A, domain 1"/>
    <property type="match status" value="1"/>
</dbReference>
<keyword evidence="6" id="KW-0805">Transcription regulation</keyword>
<evidence type="ECO:0000256" key="4">
    <source>
        <dbReference type="ARBA" id="ARBA00022771"/>
    </source>
</evidence>
<dbReference type="SUPFAM" id="SSF57667">
    <property type="entry name" value="beta-beta-alpha zinc fingers"/>
    <property type="match status" value="1"/>
</dbReference>
<evidence type="ECO:0000313" key="14">
    <source>
        <dbReference type="Proteomes" id="UP000289340"/>
    </source>
</evidence>
<dbReference type="GO" id="GO:0005634">
    <property type="term" value="C:nucleus"/>
    <property type="evidence" value="ECO:0007669"/>
    <property type="project" value="UniProtKB-SubCell"/>
</dbReference>
<dbReference type="CDD" id="cd01647">
    <property type="entry name" value="RT_LTR"/>
    <property type="match status" value="1"/>
</dbReference>
<dbReference type="EMBL" id="QZWG01000012">
    <property type="protein sequence ID" value="RZB75450.1"/>
    <property type="molecule type" value="Genomic_DNA"/>
</dbReference>
<dbReference type="AlphaFoldDB" id="A0A445HPB8"/>
<dbReference type="InterPro" id="IPR043502">
    <property type="entry name" value="DNA/RNA_pol_sf"/>
</dbReference>
<evidence type="ECO:0000256" key="7">
    <source>
        <dbReference type="ARBA" id="ARBA00023125"/>
    </source>
</evidence>
<evidence type="ECO:0000256" key="3">
    <source>
        <dbReference type="ARBA" id="ARBA00022723"/>
    </source>
</evidence>
<comment type="caution">
    <text evidence="13">The sequence shown here is derived from an EMBL/GenBank/DDBJ whole genome shotgun (WGS) entry which is preliminary data.</text>
</comment>
<comment type="subcellular location">
    <subcellularLocation>
        <location evidence="1">Nucleus</location>
    </subcellularLocation>
</comment>
<evidence type="ECO:0000256" key="1">
    <source>
        <dbReference type="ARBA" id="ARBA00004123"/>
    </source>
</evidence>
<keyword evidence="14" id="KW-1185">Reference proteome</keyword>